<reference evidence="5" key="1">
    <citation type="submission" date="2021-04" db="EMBL/GenBank/DDBJ databases">
        <title>Isolation of p-tert-butylphenol degrading bacteria Sphingobium phenoxybenzoativorans Tas13 from active sludge.</title>
        <authorList>
            <person name="Li Y."/>
        </authorList>
    </citation>
    <scope>NUCLEOTIDE SEQUENCE</scope>
    <source>
        <strain evidence="5">Tas13</strain>
    </source>
</reference>
<proteinExistence type="predicted"/>
<dbReference type="NCBIfam" id="TIGR03552">
    <property type="entry name" value="F420_cofC"/>
    <property type="match status" value="1"/>
</dbReference>
<dbReference type="Pfam" id="PF01983">
    <property type="entry name" value="CofC"/>
    <property type="match status" value="1"/>
</dbReference>
<dbReference type="InterPro" id="IPR029044">
    <property type="entry name" value="Nucleotide-diphossugar_trans"/>
</dbReference>
<dbReference type="PANTHER" id="PTHR40392">
    <property type="entry name" value="2-PHOSPHO-L-LACTATE GUANYLYLTRANSFERASE"/>
    <property type="match status" value="1"/>
</dbReference>
<dbReference type="InterPro" id="IPR002835">
    <property type="entry name" value="CofC"/>
</dbReference>
<dbReference type="PANTHER" id="PTHR40392:SF1">
    <property type="entry name" value="2-PHOSPHO-L-LACTATE GUANYLYLTRANSFERASE"/>
    <property type="match status" value="1"/>
</dbReference>
<dbReference type="SUPFAM" id="SSF53448">
    <property type="entry name" value="Nucleotide-diphospho-sugar transferases"/>
    <property type="match status" value="1"/>
</dbReference>
<evidence type="ECO:0000256" key="3">
    <source>
        <dbReference type="ARBA" id="ARBA00022741"/>
    </source>
</evidence>
<dbReference type="AlphaFoldDB" id="A0A975K9A0"/>
<keyword evidence="3" id="KW-0547">Nucleotide-binding</keyword>
<keyword evidence="2 5" id="KW-0548">Nucleotidyltransferase</keyword>
<protein>
    <submittedName>
        <fullName evidence="5">2-phospho-L-lactate guanylyltransferase</fullName>
        <ecNumber evidence="5">2.7.7.68</ecNumber>
    </submittedName>
</protein>
<dbReference type="Gene3D" id="3.90.550.10">
    <property type="entry name" value="Spore Coat Polysaccharide Biosynthesis Protein SpsA, Chain A"/>
    <property type="match status" value="1"/>
</dbReference>
<dbReference type="GO" id="GO:0043814">
    <property type="term" value="F:phospholactate guanylyltransferase activity"/>
    <property type="evidence" value="ECO:0007669"/>
    <property type="project" value="UniProtKB-EC"/>
</dbReference>
<dbReference type="EC" id="2.7.7.68" evidence="5"/>
<name>A0A975K9A0_9SPHN</name>
<evidence type="ECO:0000313" key="6">
    <source>
        <dbReference type="Proteomes" id="UP000681425"/>
    </source>
</evidence>
<sequence>MMRWTAIVPLKADGQRKTRLAGMLRPEARSMLSLRMFNHVVAVLRDHPRIGRIVLLACEPTDGWDGGWLADDGRGLNEELDAARMATGHATLVVHADLPLLVVEDMDVLLWVAERHGVALAPDRHGVGTNAVAIADMRDFRFKFGPDSFRTHLKQASDYGIVRRVGLAHDVDTQEDLQFVDACGWTNDIM</sequence>
<dbReference type="RefSeq" id="WP_212610385.1">
    <property type="nucleotide sequence ID" value="NZ_CP073910.1"/>
</dbReference>
<keyword evidence="6" id="KW-1185">Reference proteome</keyword>
<evidence type="ECO:0000256" key="1">
    <source>
        <dbReference type="ARBA" id="ARBA00022679"/>
    </source>
</evidence>
<evidence type="ECO:0000313" key="5">
    <source>
        <dbReference type="EMBL" id="QUT07178.1"/>
    </source>
</evidence>
<dbReference type="KEGG" id="spph:KFK14_07115"/>
<organism evidence="5 6">
    <name type="scientific">Sphingobium phenoxybenzoativorans</name>
    <dbReference type="NCBI Taxonomy" id="1592790"/>
    <lineage>
        <taxon>Bacteria</taxon>
        <taxon>Pseudomonadati</taxon>
        <taxon>Pseudomonadota</taxon>
        <taxon>Alphaproteobacteria</taxon>
        <taxon>Sphingomonadales</taxon>
        <taxon>Sphingomonadaceae</taxon>
        <taxon>Sphingobium</taxon>
    </lineage>
</organism>
<gene>
    <name evidence="5" type="primary">cofC</name>
    <name evidence="5" type="ORF">KFK14_07115</name>
</gene>
<keyword evidence="4" id="KW-0342">GTP-binding</keyword>
<keyword evidence="1 5" id="KW-0808">Transferase</keyword>
<accession>A0A975K9A0</accession>
<dbReference type="Proteomes" id="UP000681425">
    <property type="component" value="Chromosome"/>
</dbReference>
<dbReference type="GO" id="GO:0005525">
    <property type="term" value="F:GTP binding"/>
    <property type="evidence" value="ECO:0007669"/>
    <property type="project" value="UniProtKB-KW"/>
</dbReference>
<evidence type="ECO:0000256" key="4">
    <source>
        <dbReference type="ARBA" id="ARBA00023134"/>
    </source>
</evidence>
<evidence type="ECO:0000256" key="2">
    <source>
        <dbReference type="ARBA" id="ARBA00022695"/>
    </source>
</evidence>
<dbReference type="EMBL" id="CP073910">
    <property type="protein sequence ID" value="QUT07178.1"/>
    <property type="molecule type" value="Genomic_DNA"/>
</dbReference>